<keyword evidence="3" id="KW-1185">Reference proteome</keyword>
<dbReference type="OrthoDB" id="56895at2157"/>
<name>A0A0W1RBN6_9EURY</name>
<keyword evidence="2" id="KW-0489">Methyltransferase</keyword>
<reference evidence="2 3" key="1">
    <citation type="submission" date="2015-12" db="EMBL/GenBank/DDBJ databases">
        <title>Haloprofundus marisrubri gen. nov., sp. nov., an extremely halophilic archaeon isolated from the Discovery deep brine-seawater interface in the Red Sea.</title>
        <authorList>
            <person name="Zhang G."/>
            <person name="Stingl U."/>
            <person name="Rashid M."/>
        </authorList>
    </citation>
    <scope>NUCLEOTIDE SEQUENCE [LARGE SCALE GENOMIC DNA]</scope>
    <source>
        <strain evidence="2 3">SB9</strain>
    </source>
</reference>
<protein>
    <submittedName>
        <fullName evidence="2">Methyltransferase type 11</fullName>
    </submittedName>
</protein>
<organism evidence="2 3">
    <name type="scientific">Haloprofundus marisrubri</name>
    <dbReference type="NCBI Taxonomy" id="1514971"/>
    <lineage>
        <taxon>Archaea</taxon>
        <taxon>Methanobacteriati</taxon>
        <taxon>Methanobacteriota</taxon>
        <taxon>Stenosarchaea group</taxon>
        <taxon>Halobacteria</taxon>
        <taxon>Halobacteriales</taxon>
        <taxon>Haloferacaceae</taxon>
        <taxon>Haloprofundus</taxon>
    </lineage>
</organism>
<dbReference type="SUPFAM" id="SSF53335">
    <property type="entry name" value="S-adenosyl-L-methionine-dependent methyltransferases"/>
    <property type="match status" value="1"/>
</dbReference>
<dbReference type="AlphaFoldDB" id="A0A0W1RBN6"/>
<dbReference type="Pfam" id="PF13649">
    <property type="entry name" value="Methyltransf_25"/>
    <property type="match status" value="1"/>
</dbReference>
<dbReference type="STRING" id="1514971.AUR64_12405"/>
<dbReference type="GO" id="GO:0032259">
    <property type="term" value="P:methylation"/>
    <property type="evidence" value="ECO:0007669"/>
    <property type="project" value="UniProtKB-KW"/>
</dbReference>
<accession>A0A0W1RBN6</accession>
<gene>
    <name evidence="2" type="ORF">AUR64_12405</name>
</gene>
<comment type="caution">
    <text evidence="2">The sequence shown here is derived from an EMBL/GenBank/DDBJ whole genome shotgun (WGS) entry which is preliminary data.</text>
</comment>
<dbReference type="Proteomes" id="UP000054387">
    <property type="component" value="Unassembled WGS sequence"/>
</dbReference>
<dbReference type="GO" id="GO:0008168">
    <property type="term" value="F:methyltransferase activity"/>
    <property type="evidence" value="ECO:0007669"/>
    <property type="project" value="UniProtKB-KW"/>
</dbReference>
<feature type="domain" description="Methyltransferase" evidence="1">
    <location>
        <begin position="52"/>
        <end position="120"/>
    </location>
</feature>
<keyword evidence="2" id="KW-0808">Transferase</keyword>
<proteinExistence type="predicted"/>
<dbReference type="EMBL" id="LOPU01000018">
    <property type="protein sequence ID" value="KTG10533.1"/>
    <property type="molecule type" value="Genomic_DNA"/>
</dbReference>
<evidence type="ECO:0000259" key="1">
    <source>
        <dbReference type="Pfam" id="PF13649"/>
    </source>
</evidence>
<dbReference type="InterPro" id="IPR029063">
    <property type="entry name" value="SAM-dependent_MTases_sf"/>
</dbReference>
<dbReference type="InterPro" id="IPR041698">
    <property type="entry name" value="Methyltransf_25"/>
</dbReference>
<evidence type="ECO:0000313" key="2">
    <source>
        <dbReference type="EMBL" id="KTG10533.1"/>
    </source>
</evidence>
<dbReference type="RefSeq" id="WP_058581887.1">
    <property type="nucleotide sequence ID" value="NZ_LOPU01000018.1"/>
</dbReference>
<evidence type="ECO:0000313" key="3">
    <source>
        <dbReference type="Proteomes" id="UP000054387"/>
    </source>
</evidence>
<sequence>MLDYQRGGLRGVCEYVDGAERTDAHVAEHYFTPPTEWSDEWRSLLDSLAGPVLDVGCGAGQHTLFLQADREVVAVDVSPRAVETARDAGVDDARVMDMFALDFPRDRFRSALVNGTQLGLAGSFAGVRSFLSDLAAVTDDSGVAVVDSYDPTRLDADSFFGHRPDPRRGVARRAFHVEYRREEDGEAVREVGRTVTFLLFSPERLADAVVGTQWRVADVHRGDDAYYRAVLETR</sequence>
<dbReference type="CDD" id="cd02440">
    <property type="entry name" value="AdoMet_MTases"/>
    <property type="match status" value="1"/>
</dbReference>
<dbReference type="Gene3D" id="3.40.50.150">
    <property type="entry name" value="Vaccinia Virus protein VP39"/>
    <property type="match status" value="1"/>
</dbReference>